<dbReference type="PANTHER" id="PTHR42718">
    <property type="entry name" value="MAJOR FACILITATOR SUPERFAMILY MULTIDRUG TRANSPORTER MFSC"/>
    <property type="match status" value="1"/>
</dbReference>
<evidence type="ECO:0000256" key="7">
    <source>
        <dbReference type="SAM" id="Phobius"/>
    </source>
</evidence>
<dbReference type="InterPro" id="IPR036259">
    <property type="entry name" value="MFS_trans_sf"/>
</dbReference>
<feature type="transmembrane region" description="Helical" evidence="7">
    <location>
        <begin position="401"/>
        <end position="420"/>
    </location>
</feature>
<dbReference type="Proteomes" id="UP001301769">
    <property type="component" value="Unassembled WGS sequence"/>
</dbReference>
<evidence type="ECO:0000313" key="10">
    <source>
        <dbReference type="Proteomes" id="UP001301769"/>
    </source>
</evidence>
<dbReference type="EMBL" id="MU858319">
    <property type="protein sequence ID" value="KAK4207122.1"/>
    <property type="molecule type" value="Genomic_DNA"/>
</dbReference>
<dbReference type="InterPro" id="IPR020846">
    <property type="entry name" value="MFS_dom"/>
</dbReference>
<protein>
    <submittedName>
        <fullName evidence="9">Drug resistance protein</fullName>
    </submittedName>
</protein>
<evidence type="ECO:0000256" key="2">
    <source>
        <dbReference type="ARBA" id="ARBA00022448"/>
    </source>
</evidence>
<dbReference type="Pfam" id="PF07690">
    <property type="entry name" value="MFS_1"/>
    <property type="match status" value="1"/>
</dbReference>
<organism evidence="9 10">
    <name type="scientific">Rhypophila decipiens</name>
    <dbReference type="NCBI Taxonomy" id="261697"/>
    <lineage>
        <taxon>Eukaryota</taxon>
        <taxon>Fungi</taxon>
        <taxon>Dikarya</taxon>
        <taxon>Ascomycota</taxon>
        <taxon>Pezizomycotina</taxon>
        <taxon>Sordariomycetes</taxon>
        <taxon>Sordariomycetidae</taxon>
        <taxon>Sordariales</taxon>
        <taxon>Naviculisporaceae</taxon>
        <taxon>Rhypophila</taxon>
    </lineage>
</organism>
<evidence type="ECO:0000256" key="4">
    <source>
        <dbReference type="ARBA" id="ARBA00022989"/>
    </source>
</evidence>
<comment type="subcellular location">
    <subcellularLocation>
        <location evidence="1">Membrane</location>
        <topology evidence="1">Multi-pass membrane protein</topology>
    </subcellularLocation>
</comment>
<feature type="transmembrane region" description="Helical" evidence="7">
    <location>
        <begin position="292"/>
        <end position="314"/>
    </location>
</feature>
<feature type="transmembrane region" description="Helical" evidence="7">
    <location>
        <begin position="512"/>
        <end position="532"/>
    </location>
</feature>
<dbReference type="AlphaFoldDB" id="A0AAN6XZ26"/>
<dbReference type="SUPFAM" id="SSF103473">
    <property type="entry name" value="MFS general substrate transporter"/>
    <property type="match status" value="2"/>
</dbReference>
<dbReference type="PANTHER" id="PTHR42718:SF9">
    <property type="entry name" value="MAJOR FACILITATOR SUPERFAMILY MULTIDRUG TRANSPORTER MFSC"/>
    <property type="match status" value="1"/>
</dbReference>
<dbReference type="PROSITE" id="PS50850">
    <property type="entry name" value="MFS"/>
    <property type="match status" value="1"/>
</dbReference>
<feature type="transmembrane region" description="Helical" evidence="7">
    <location>
        <begin position="213"/>
        <end position="233"/>
    </location>
</feature>
<accession>A0AAN6XZ26</accession>
<feature type="transmembrane region" description="Helical" evidence="7">
    <location>
        <begin position="96"/>
        <end position="116"/>
    </location>
</feature>
<name>A0AAN6XZ26_9PEZI</name>
<evidence type="ECO:0000256" key="1">
    <source>
        <dbReference type="ARBA" id="ARBA00004141"/>
    </source>
</evidence>
<evidence type="ECO:0000256" key="3">
    <source>
        <dbReference type="ARBA" id="ARBA00022692"/>
    </source>
</evidence>
<feature type="transmembrane region" description="Helical" evidence="7">
    <location>
        <begin position="58"/>
        <end position="84"/>
    </location>
</feature>
<evidence type="ECO:0000259" key="8">
    <source>
        <dbReference type="PROSITE" id="PS50850"/>
    </source>
</evidence>
<feature type="transmembrane region" description="Helical" evidence="7">
    <location>
        <begin position="184"/>
        <end position="207"/>
    </location>
</feature>
<reference evidence="9" key="2">
    <citation type="submission" date="2023-05" db="EMBL/GenBank/DDBJ databases">
        <authorList>
            <consortium name="Lawrence Berkeley National Laboratory"/>
            <person name="Steindorff A."/>
            <person name="Hensen N."/>
            <person name="Bonometti L."/>
            <person name="Westerberg I."/>
            <person name="Brannstrom I.O."/>
            <person name="Guillou S."/>
            <person name="Cros-Aarteil S."/>
            <person name="Calhoun S."/>
            <person name="Haridas S."/>
            <person name="Kuo A."/>
            <person name="Mondo S."/>
            <person name="Pangilinan J."/>
            <person name="Riley R."/>
            <person name="Labutti K."/>
            <person name="Andreopoulos B."/>
            <person name="Lipzen A."/>
            <person name="Chen C."/>
            <person name="Yanf M."/>
            <person name="Daum C."/>
            <person name="Ng V."/>
            <person name="Clum A."/>
            <person name="Ohm R."/>
            <person name="Martin F."/>
            <person name="Silar P."/>
            <person name="Natvig D."/>
            <person name="Lalanne C."/>
            <person name="Gautier V."/>
            <person name="Ament-Velasquez S.L."/>
            <person name="Kruys A."/>
            <person name="Hutchinson M.I."/>
            <person name="Powell A.J."/>
            <person name="Barry K."/>
            <person name="Miller A.N."/>
            <person name="Grigoriev I.V."/>
            <person name="Debuchy R."/>
            <person name="Gladieux P."/>
            <person name="Thoren M.H."/>
            <person name="Johannesson H."/>
        </authorList>
    </citation>
    <scope>NUCLEOTIDE SEQUENCE</scope>
    <source>
        <strain evidence="9">PSN293</strain>
    </source>
</reference>
<gene>
    <name evidence="9" type="ORF">QBC37DRAFT_433980</name>
</gene>
<feature type="transmembrane region" description="Helical" evidence="7">
    <location>
        <begin position="123"/>
        <end position="142"/>
    </location>
</feature>
<feature type="region of interest" description="Disordered" evidence="6">
    <location>
        <begin position="1"/>
        <end position="44"/>
    </location>
</feature>
<comment type="caution">
    <text evidence="9">The sequence shown here is derived from an EMBL/GenBank/DDBJ whole genome shotgun (WGS) entry which is preliminary data.</text>
</comment>
<keyword evidence="2" id="KW-0813">Transport</keyword>
<dbReference type="GO" id="GO:0016020">
    <property type="term" value="C:membrane"/>
    <property type="evidence" value="ECO:0007669"/>
    <property type="project" value="UniProtKB-SubCell"/>
</dbReference>
<feature type="transmembrane region" description="Helical" evidence="7">
    <location>
        <begin position="335"/>
        <end position="353"/>
    </location>
</feature>
<keyword evidence="3 7" id="KW-0812">Transmembrane</keyword>
<feature type="transmembrane region" description="Helical" evidence="7">
    <location>
        <begin position="154"/>
        <end position="172"/>
    </location>
</feature>
<evidence type="ECO:0000256" key="5">
    <source>
        <dbReference type="ARBA" id="ARBA00023136"/>
    </source>
</evidence>
<sequence length="543" mass="58354">MGKSSKHYDGQSLPASTAELVNGAPGNASDLDSPNEKSVLESGSVQDQGEEQKLHLPLVLTLAGAAFLNTLAVQSTVIILPSISHDLGIPAERQQWVISAYYLTFGCFLLLWGRLADLFGRRLVFLVGSVWLTVATIVVPFAPHEIVLDLFRGFQGLGAAANVPTAIGILGAKFRPGKQKNYAFAIYSAGSSCGSVLGNIFSGVIAQFVSWKWIFWISAVFCGIITLAGYFLIPYDDEKVEEVATTLAASSSSPVPSILLNVDWLGGTLVSGGLLLLLFTLTQGNVVGWSNFWVPLLLVLSVALLVLFALWIWYLETRTKRPPLMRISIFYNARFNAAQVIMASFFAAFNNYLVHATYFYQDYQGLGPLETAIRFIPTGIMGILGNVVAAVLLSRVPGSHLLVFSCACVSISCLLMAVPIPPSVSYWAYGFPAMMLSTLGADILHPTLNLFTVQSLPPDDQALGAAVITAALQIGRAIGITVATVIQTSVEGAAASARHEDPLYALLQGLHAAQWFNFSLAVASCIVVLLFFRGREKVGAVKK</sequence>
<keyword evidence="5 7" id="KW-0472">Membrane</keyword>
<dbReference type="InterPro" id="IPR011701">
    <property type="entry name" value="MFS"/>
</dbReference>
<feature type="transmembrane region" description="Helical" evidence="7">
    <location>
        <begin position="373"/>
        <end position="394"/>
    </location>
</feature>
<evidence type="ECO:0000256" key="6">
    <source>
        <dbReference type="SAM" id="MobiDB-lite"/>
    </source>
</evidence>
<reference evidence="9" key="1">
    <citation type="journal article" date="2023" name="Mol. Phylogenet. Evol.">
        <title>Genome-scale phylogeny and comparative genomics of the fungal order Sordariales.</title>
        <authorList>
            <person name="Hensen N."/>
            <person name="Bonometti L."/>
            <person name="Westerberg I."/>
            <person name="Brannstrom I.O."/>
            <person name="Guillou S."/>
            <person name="Cros-Aarteil S."/>
            <person name="Calhoun S."/>
            <person name="Haridas S."/>
            <person name="Kuo A."/>
            <person name="Mondo S."/>
            <person name="Pangilinan J."/>
            <person name="Riley R."/>
            <person name="LaButti K."/>
            <person name="Andreopoulos B."/>
            <person name="Lipzen A."/>
            <person name="Chen C."/>
            <person name="Yan M."/>
            <person name="Daum C."/>
            <person name="Ng V."/>
            <person name="Clum A."/>
            <person name="Steindorff A."/>
            <person name="Ohm R.A."/>
            <person name="Martin F."/>
            <person name="Silar P."/>
            <person name="Natvig D.O."/>
            <person name="Lalanne C."/>
            <person name="Gautier V."/>
            <person name="Ament-Velasquez S.L."/>
            <person name="Kruys A."/>
            <person name="Hutchinson M.I."/>
            <person name="Powell A.J."/>
            <person name="Barry K."/>
            <person name="Miller A.N."/>
            <person name="Grigoriev I.V."/>
            <person name="Debuchy R."/>
            <person name="Gladieux P."/>
            <person name="Hiltunen Thoren M."/>
            <person name="Johannesson H."/>
        </authorList>
    </citation>
    <scope>NUCLEOTIDE SEQUENCE</scope>
    <source>
        <strain evidence="9">PSN293</strain>
    </source>
</reference>
<proteinExistence type="predicted"/>
<evidence type="ECO:0000313" key="9">
    <source>
        <dbReference type="EMBL" id="KAK4207122.1"/>
    </source>
</evidence>
<keyword evidence="4 7" id="KW-1133">Transmembrane helix</keyword>
<feature type="domain" description="Major facilitator superfamily (MFS) profile" evidence="8">
    <location>
        <begin position="58"/>
        <end position="537"/>
    </location>
</feature>
<feature type="transmembrane region" description="Helical" evidence="7">
    <location>
        <begin position="258"/>
        <end position="280"/>
    </location>
</feature>
<dbReference type="Gene3D" id="1.20.1720.10">
    <property type="entry name" value="Multidrug resistance protein D"/>
    <property type="match status" value="2"/>
</dbReference>
<dbReference type="GO" id="GO:0022857">
    <property type="term" value="F:transmembrane transporter activity"/>
    <property type="evidence" value="ECO:0007669"/>
    <property type="project" value="InterPro"/>
</dbReference>
<keyword evidence="10" id="KW-1185">Reference proteome</keyword>